<keyword evidence="12" id="KW-1185">Reference proteome</keyword>
<evidence type="ECO:0000256" key="10">
    <source>
        <dbReference type="SAM" id="Phobius"/>
    </source>
</evidence>
<keyword evidence="8" id="KW-0807">Transducer</keyword>
<comment type="similarity">
    <text evidence="8">Belongs to the G-protein coupled receptor 1 family.</text>
</comment>
<proteinExistence type="inferred from homology"/>
<dbReference type="PANTHER" id="PTHR46061:SF3">
    <property type="entry name" value="THYROTROPIN-RELEASING HORMONE RECEPTOR"/>
    <property type="match status" value="1"/>
</dbReference>
<feature type="transmembrane region" description="Helical" evidence="10">
    <location>
        <begin position="108"/>
        <end position="125"/>
    </location>
</feature>
<feature type="transmembrane region" description="Helical" evidence="10">
    <location>
        <begin position="189"/>
        <end position="210"/>
    </location>
</feature>
<dbReference type="PRINTS" id="PR00237">
    <property type="entry name" value="GPCRRHODOPSN"/>
</dbReference>
<dbReference type="GO" id="GO:0016020">
    <property type="term" value="C:membrane"/>
    <property type="evidence" value="ECO:0007669"/>
    <property type="project" value="UniProtKB-SubCell"/>
</dbReference>
<evidence type="ECO:0000256" key="8">
    <source>
        <dbReference type="RuleBase" id="RU000688"/>
    </source>
</evidence>
<accession>A0A914XBA6</accession>
<dbReference type="WBParaSite" id="PSAMB.scaffold73size86561.g1528.t1">
    <property type="protein sequence ID" value="PSAMB.scaffold73size86561.g1528.t1"/>
    <property type="gene ID" value="PSAMB.scaffold73size86561.g1528"/>
</dbReference>
<keyword evidence="8" id="KW-0675">Receptor</keyword>
<dbReference type="GO" id="GO:0004997">
    <property type="term" value="F:thyrotropin-releasing hormone receptor activity"/>
    <property type="evidence" value="ECO:0007669"/>
    <property type="project" value="InterPro"/>
</dbReference>
<comment type="function">
    <text evidence="1">Receptor for thyrotropin-releasing hormone (TRH). Upon ligand binding, this G-protein-coupled receptor triggers activation of the phosphatidylinositol (IP3)-calcium-protein kinase C (PKC) pathway.</text>
</comment>
<feature type="domain" description="G-protein coupled receptors family 1 profile" evidence="11">
    <location>
        <begin position="87"/>
        <end position="453"/>
    </location>
</feature>
<name>A0A914XBA6_9BILA</name>
<evidence type="ECO:0000313" key="13">
    <source>
        <dbReference type="WBParaSite" id="PSAMB.scaffold73size86561.g1528.t1"/>
    </source>
</evidence>
<dbReference type="SUPFAM" id="SSF81321">
    <property type="entry name" value="Family A G protein-coupled receptor-like"/>
    <property type="match status" value="1"/>
</dbReference>
<dbReference type="PROSITE" id="PS00237">
    <property type="entry name" value="G_PROTEIN_RECEP_F1_1"/>
    <property type="match status" value="1"/>
</dbReference>
<evidence type="ECO:0000256" key="9">
    <source>
        <dbReference type="SAM" id="MobiDB-lite"/>
    </source>
</evidence>
<feature type="transmembrane region" description="Helical" evidence="10">
    <location>
        <begin position="397"/>
        <end position="415"/>
    </location>
</feature>
<dbReference type="Gene3D" id="1.20.1070.10">
    <property type="entry name" value="Rhodopsin 7-helix transmembrane proteins"/>
    <property type="match status" value="2"/>
</dbReference>
<evidence type="ECO:0000256" key="6">
    <source>
        <dbReference type="ARBA" id="ARBA00023136"/>
    </source>
</evidence>
<dbReference type="InterPro" id="IPR002120">
    <property type="entry name" value="TRH_rcpt_1"/>
</dbReference>
<keyword evidence="8" id="KW-0297">G-protein coupled receptor</keyword>
<evidence type="ECO:0000256" key="5">
    <source>
        <dbReference type="ARBA" id="ARBA00022989"/>
    </source>
</evidence>
<feature type="transmembrane region" description="Helical" evidence="10">
    <location>
        <begin position="71"/>
        <end position="96"/>
    </location>
</feature>
<reference evidence="13" key="1">
    <citation type="submission" date="2022-11" db="UniProtKB">
        <authorList>
            <consortium name="WormBaseParasite"/>
        </authorList>
    </citation>
    <scope>IDENTIFICATION</scope>
</reference>
<feature type="transmembrane region" description="Helical" evidence="10">
    <location>
        <begin position="435"/>
        <end position="456"/>
    </location>
</feature>
<comment type="subcellular location">
    <subcellularLocation>
        <location evidence="2">Membrane</location>
    </subcellularLocation>
</comment>
<dbReference type="InterPro" id="IPR000276">
    <property type="entry name" value="GPCR_Rhodpsn"/>
</dbReference>
<evidence type="ECO:0000256" key="1">
    <source>
        <dbReference type="ARBA" id="ARBA00004100"/>
    </source>
</evidence>
<dbReference type="PANTHER" id="PTHR46061">
    <property type="entry name" value="THYROTROPIN-RELEASING HORMONE RECEPTOR"/>
    <property type="match status" value="1"/>
</dbReference>
<evidence type="ECO:0000256" key="4">
    <source>
        <dbReference type="ARBA" id="ARBA00022692"/>
    </source>
</evidence>
<keyword evidence="6 10" id="KW-0472">Membrane</keyword>
<dbReference type="Pfam" id="PF00001">
    <property type="entry name" value="7tm_1"/>
    <property type="match status" value="1"/>
</dbReference>
<evidence type="ECO:0000259" key="11">
    <source>
        <dbReference type="PROSITE" id="PS50262"/>
    </source>
</evidence>
<dbReference type="SMART" id="SM01381">
    <property type="entry name" value="7TM_GPCR_Srsx"/>
    <property type="match status" value="1"/>
</dbReference>
<keyword evidence="4 8" id="KW-0812">Transmembrane</keyword>
<dbReference type="AlphaFoldDB" id="A0A914XBA6"/>
<sequence length="538" mass="60554">MNEHTPAALLNRYDEAAARINACLTIAPNLTRVPLDWVNGTLLAYVQSLENFIDKECLFSYETFWPLHTRIVMTIIFSTLSLIGIVGNLLVILVVFRVRGMSTPTNCYLVSLAVSDTLFFIAAAPTEISFLHTPTNYYVFGQIGCAVFTYLPFLAINTSSLSITAFTIERYIGICHPMRARYMCTVKRARIIIACIWIFCLTYNSPWLYLATLKEISFIDISGYACHFKLERSNWSYKVIFLGDFAAFYFIPMCLYVILYTRIALTLKSSNLAVKQTPTTSVTSTSQKRVARGASHNSATLNVNCATTAGRDSDAELNRRFSTPEPSKGRYSLDSNGDSGHADRPPLRANSQYHHKVSLQIPSRSATPIIAVPTASVPRDTFVSGGRQTSSKGRHQVVKMLAVIVTVFAICWLPYRAMVMYNSFASSKWDPDWYIMLSKTMIFINCAINPICYNLMSGRFRNAFRQLLKSGGKIPYRNGTIRSSNNTVRTRMSTETKIYVSQYDMDLDDSCNPSESEKDTLLTSIKKATMYSNESRRL</sequence>
<feature type="region of interest" description="Disordered" evidence="9">
    <location>
        <begin position="314"/>
        <end position="348"/>
    </location>
</feature>
<organism evidence="12 13">
    <name type="scientific">Plectus sambesii</name>
    <dbReference type="NCBI Taxonomy" id="2011161"/>
    <lineage>
        <taxon>Eukaryota</taxon>
        <taxon>Metazoa</taxon>
        <taxon>Ecdysozoa</taxon>
        <taxon>Nematoda</taxon>
        <taxon>Chromadorea</taxon>
        <taxon>Plectida</taxon>
        <taxon>Plectina</taxon>
        <taxon>Plectoidea</taxon>
        <taxon>Plectidae</taxon>
        <taxon>Plectus</taxon>
    </lineage>
</organism>
<feature type="transmembrane region" description="Helical" evidence="10">
    <location>
        <begin position="137"/>
        <end position="168"/>
    </location>
</feature>
<dbReference type="PROSITE" id="PS50262">
    <property type="entry name" value="G_PROTEIN_RECEP_F1_2"/>
    <property type="match status" value="1"/>
</dbReference>
<feature type="transmembrane region" description="Helical" evidence="10">
    <location>
        <begin position="239"/>
        <end position="259"/>
    </location>
</feature>
<evidence type="ECO:0000256" key="7">
    <source>
        <dbReference type="ARBA" id="ARBA00032251"/>
    </source>
</evidence>
<dbReference type="Proteomes" id="UP000887566">
    <property type="component" value="Unplaced"/>
</dbReference>
<keyword evidence="5 10" id="KW-1133">Transmembrane helix</keyword>
<protein>
    <recommendedName>
        <fullName evidence="3">Thyrotropin-releasing hormone receptor</fullName>
    </recommendedName>
    <alternativeName>
        <fullName evidence="7">Thyroliberin receptor</fullName>
    </alternativeName>
</protein>
<evidence type="ECO:0000256" key="2">
    <source>
        <dbReference type="ARBA" id="ARBA00004370"/>
    </source>
</evidence>
<dbReference type="InterPro" id="IPR017452">
    <property type="entry name" value="GPCR_Rhodpsn_7TM"/>
</dbReference>
<evidence type="ECO:0000256" key="3">
    <source>
        <dbReference type="ARBA" id="ARBA00018873"/>
    </source>
</evidence>
<evidence type="ECO:0000313" key="12">
    <source>
        <dbReference type="Proteomes" id="UP000887566"/>
    </source>
</evidence>